<dbReference type="Proteomes" id="UP000758155">
    <property type="component" value="Unassembled WGS sequence"/>
</dbReference>
<evidence type="ECO:0000313" key="2">
    <source>
        <dbReference type="Proteomes" id="UP000758155"/>
    </source>
</evidence>
<name>A0A9P4WG30_9PLEO</name>
<dbReference type="AlphaFoldDB" id="A0A9P4WG30"/>
<comment type="caution">
    <text evidence="1">The sequence shown here is derived from an EMBL/GenBank/DDBJ whole genome shotgun (WGS) entry which is preliminary data.</text>
</comment>
<proteinExistence type="predicted"/>
<protein>
    <submittedName>
        <fullName evidence="1">Uncharacterized protein</fullName>
    </submittedName>
</protein>
<keyword evidence="2" id="KW-1185">Reference proteome</keyword>
<sequence length="434" mass="49830">MAHQACSIPWQTLVDNLKFMHCSPRNRGITNLYLRKRPNQYKELQYFANGFARALSNYSAIERRKYNAPSTSPAIDERVISQEAVRKMSATVLRYKGQDDASHSIDASNEALSEYECMPHRFISDTYPCESDMHDGIEECCEQTKTMLMYGEMEALFRLAAHPDVHFDRLWDEDIYANGAGFGLRKLMDAMLQAYLCLNVLVLKPELWDPASRGVFLRAEGGAHRTTFPPEAYDYRLTAAYQRMLVCCTGIPYGAYHYEAHTYPHRDFFGIPRGMFRFDDPYQGQKTGKPGTGRVVDVAEKDFRHIHLASKADVDNVIDVLRKKGLPTELALQILEWAEYKSTGRLWHRDDPLHAKNAVELTKYLRFCWKVLVRIDMLVQDCGKTLDWASEVADAMCVLFELGKNGRPKGLRQRAMCDWAEFGKRSERVGFVSQ</sequence>
<dbReference type="OrthoDB" id="3204049at2759"/>
<evidence type="ECO:0000313" key="1">
    <source>
        <dbReference type="EMBL" id="KAF3031229.1"/>
    </source>
</evidence>
<dbReference type="EMBL" id="SWKV01000178">
    <property type="protein sequence ID" value="KAF3031229.1"/>
    <property type="molecule type" value="Genomic_DNA"/>
</dbReference>
<reference evidence="1" key="1">
    <citation type="submission" date="2019-04" db="EMBL/GenBank/DDBJ databases">
        <title>Sequencing of skin fungus with MAO and IRED activity.</title>
        <authorList>
            <person name="Marsaioli A.J."/>
            <person name="Bonatto J.M.C."/>
            <person name="Reis Junior O."/>
        </authorList>
    </citation>
    <scope>NUCLEOTIDE SEQUENCE</scope>
    <source>
        <strain evidence="1">28M1</strain>
    </source>
</reference>
<accession>A0A9P4WG30</accession>
<gene>
    <name evidence="1" type="ORF">E8E12_001455</name>
</gene>
<organism evidence="1 2">
    <name type="scientific">Didymella heteroderae</name>
    <dbReference type="NCBI Taxonomy" id="1769908"/>
    <lineage>
        <taxon>Eukaryota</taxon>
        <taxon>Fungi</taxon>
        <taxon>Dikarya</taxon>
        <taxon>Ascomycota</taxon>
        <taxon>Pezizomycotina</taxon>
        <taxon>Dothideomycetes</taxon>
        <taxon>Pleosporomycetidae</taxon>
        <taxon>Pleosporales</taxon>
        <taxon>Pleosporineae</taxon>
        <taxon>Didymellaceae</taxon>
        <taxon>Didymella</taxon>
    </lineage>
</organism>